<reference evidence="8" key="1">
    <citation type="submission" date="2018-08" db="EMBL/GenBank/DDBJ databases">
        <authorList>
            <person name="Liu Z.-W."/>
            <person name="Du Z.-J."/>
        </authorList>
    </citation>
    <scope>NUCLEOTIDE SEQUENCE [LARGE SCALE GENOMIC DNA]</scope>
    <source>
        <strain evidence="8">H4X</strain>
    </source>
</reference>
<proteinExistence type="inferred from homology"/>
<dbReference type="OrthoDB" id="5761230at2"/>
<feature type="transmembrane region" description="Helical" evidence="6">
    <location>
        <begin position="279"/>
        <end position="300"/>
    </location>
</feature>
<gene>
    <name evidence="7" type="ORF">DXT99_22095</name>
</gene>
<keyword evidence="3 6" id="KW-0812">Transmembrane</keyword>
<comment type="similarity">
    <text evidence="2">Belongs to the autoinducer-2 exporter (AI-2E) (TC 2.A.86) family.</text>
</comment>
<organism evidence="7 8">
    <name type="scientific">Pontibacter diazotrophicus</name>
    <dbReference type="NCBI Taxonomy" id="1400979"/>
    <lineage>
        <taxon>Bacteria</taxon>
        <taxon>Pseudomonadati</taxon>
        <taxon>Bacteroidota</taxon>
        <taxon>Cytophagia</taxon>
        <taxon>Cytophagales</taxon>
        <taxon>Hymenobacteraceae</taxon>
        <taxon>Pontibacter</taxon>
    </lineage>
</organism>
<evidence type="ECO:0000313" key="7">
    <source>
        <dbReference type="EMBL" id="RDV12962.1"/>
    </source>
</evidence>
<feature type="transmembrane region" description="Helical" evidence="6">
    <location>
        <begin position="312"/>
        <end position="342"/>
    </location>
</feature>
<dbReference type="PANTHER" id="PTHR21716:SF62">
    <property type="entry name" value="TRANSPORT PROTEIN YDBI-RELATED"/>
    <property type="match status" value="1"/>
</dbReference>
<evidence type="ECO:0000313" key="8">
    <source>
        <dbReference type="Proteomes" id="UP000256708"/>
    </source>
</evidence>
<evidence type="ECO:0000256" key="1">
    <source>
        <dbReference type="ARBA" id="ARBA00004141"/>
    </source>
</evidence>
<dbReference type="GO" id="GO:0016020">
    <property type="term" value="C:membrane"/>
    <property type="evidence" value="ECO:0007669"/>
    <property type="project" value="UniProtKB-SubCell"/>
</dbReference>
<feature type="transmembrane region" description="Helical" evidence="6">
    <location>
        <begin position="79"/>
        <end position="98"/>
    </location>
</feature>
<dbReference type="EMBL" id="QRGR01000031">
    <property type="protein sequence ID" value="RDV12962.1"/>
    <property type="molecule type" value="Genomic_DNA"/>
</dbReference>
<evidence type="ECO:0000256" key="3">
    <source>
        <dbReference type="ARBA" id="ARBA00022692"/>
    </source>
</evidence>
<sequence length="358" mass="38700">MNNSPQNTETTSGKDPDSFTRKVLKALGIVLGALLLIILIGRAFNVLLLIFAGVLFAVFFRGTAHVLSSRTALSGKWSLAIVAVGVLALITATVWLLAPQVIEQVNALSEELPKATANFRDRVAHYKWGRKLIDEAPTMDSLLENRGTWLQQSLGVLSTTFGVLADLYVVLFLGLFITAQPGIYRRGIVLLIPLPRRARAREVLDTLGSTLYKWLLGKLFSMLVVGVFTAIGLSLLGIPMALVLGLLAGLLSFIPNFGPLIALVPAVMIAFLEGPSQALYVVLLYVGIQAVESNIITPLVQKKMVEIPPALIIISQLLLAIFTGTLGLILATPIMVVVMVLVKMLYVHDVLGDENVEV</sequence>
<accession>A0A3D8L7K8</accession>
<dbReference type="Proteomes" id="UP000256708">
    <property type="component" value="Unassembled WGS sequence"/>
</dbReference>
<feature type="transmembrane region" description="Helical" evidence="6">
    <location>
        <begin position="219"/>
        <end position="247"/>
    </location>
</feature>
<keyword evidence="4 6" id="KW-1133">Transmembrane helix</keyword>
<evidence type="ECO:0000256" key="6">
    <source>
        <dbReference type="SAM" id="Phobius"/>
    </source>
</evidence>
<dbReference type="Pfam" id="PF01594">
    <property type="entry name" value="AI-2E_transport"/>
    <property type="match status" value="1"/>
</dbReference>
<evidence type="ECO:0000256" key="2">
    <source>
        <dbReference type="ARBA" id="ARBA00009773"/>
    </source>
</evidence>
<evidence type="ECO:0000256" key="5">
    <source>
        <dbReference type="ARBA" id="ARBA00023136"/>
    </source>
</evidence>
<feature type="transmembrane region" description="Helical" evidence="6">
    <location>
        <begin position="154"/>
        <end position="177"/>
    </location>
</feature>
<dbReference type="AlphaFoldDB" id="A0A3D8L7K8"/>
<dbReference type="GO" id="GO:0055085">
    <property type="term" value="P:transmembrane transport"/>
    <property type="evidence" value="ECO:0007669"/>
    <property type="project" value="TreeGrafter"/>
</dbReference>
<dbReference type="RefSeq" id="WP_115567771.1">
    <property type="nucleotide sequence ID" value="NZ_QRGR01000031.1"/>
</dbReference>
<keyword evidence="8" id="KW-1185">Reference proteome</keyword>
<dbReference type="InterPro" id="IPR002549">
    <property type="entry name" value="AI-2E-like"/>
</dbReference>
<comment type="subcellular location">
    <subcellularLocation>
        <location evidence="1">Membrane</location>
        <topology evidence="1">Multi-pass membrane protein</topology>
    </subcellularLocation>
</comment>
<comment type="caution">
    <text evidence="7">The sequence shown here is derived from an EMBL/GenBank/DDBJ whole genome shotgun (WGS) entry which is preliminary data.</text>
</comment>
<feature type="transmembrane region" description="Helical" evidence="6">
    <location>
        <begin position="23"/>
        <end position="40"/>
    </location>
</feature>
<dbReference type="PANTHER" id="PTHR21716">
    <property type="entry name" value="TRANSMEMBRANE PROTEIN"/>
    <property type="match status" value="1"/>
</dbReference>
<keyword evidence="5 6" id="KW-0472">Membrane</keyword>
<feature type="transmembrane region" description="Helical" evidence="6">
    <location>
        <begin position="253"/>
        <end position="272"/>
    </location>
</feature>
<protein>
    <submittedName>
        <fullName evidence="7">AI-2E family transporter</fullName>
    </submittedName>
</protein>
<feature type="transmembrane region" description="Helical" evidence="6">
    <location>
        <begin position="46"/>
        <end position="67"/>
    </location>
</feature>
<name>A0A3D8L7K8_9BACT</name>
<evidence type="ECO:0000256" key="4">
    <source>
        <dbReference type="ARBA" id="ARBA00022989"/>
    </source>
</evidence>